<sequence length="108" mass="12621">MKNESQYLLKSLEELETPPSTPAHGRVGNTAAMVLLDKKNPGLLRIRDERGWLPVHFTAIRAKKEMLLYLLKVTFKDHRCGYENAFLLPRFWTVWYRASDPCSNFRIL</sequence>
<proteinExistence type="predicted"/>
<dbReference type="EMBL" id="WJXA01000005">
    <property type="protein sequence ID" value="KAF7142595.1"/>
    <property type="molecule type" value="Genomic_DNA"/>
</dbReference>
<dbReference type="AlphaFoldDB" id="A0A834GVK0"/>
<gene>
    <name evidence="1" type="ORF">RHSIM_Rhsim05G0008800</name>
</gene>
<accession>A0A834GVK0</accession>
<dbReference type="Proteomes" id="UP000626092">
    <property type="component" value="Unassembled WGS sequence"/>
</dbReference>
<evidence type="ECO:0000313" key="1">
    <source>
        <dbReference type="EMBL" id="KAF7142595.1"/>
    </source>
</evidence>
<keyword evidence="2" id="KW-1185">Reference proteome</keyword>
<name>A0A834GVK0_RHOSS</name>
<evidence type="ECO:0000313" key="2">
    <source>
        <dbReference type="Proteomes" id="UP000626092"/>
    </source>
</evidence>
<organism evidence="1 2">
    <name type="scientific">Rhododendron simsii</name>
    <name type="common">Sims's rhododendron</name>
    <dbReference type="NCBI Taxonomy" id="118357"/>
    <lineage>
        <taxon>Eukaryota</taxon>
        <taxon>Viridiplantae</taxon>
        <taxon>Streptophyta</taxon>
        <taxon>Embryophyta</taxon>
        <taxon>Tracheophyta</taxon>
        <taxon>Spermatophyta</taxon>
        <taxon>Magnoliopsida</taxon>
        <taxon>eudicotyledons</taxon>
        <taxon>Gunneridae</taxon>
        <taxon>Pentapetalae</taxon>
        <taxon>asterids</taxon>
        <taxon>Ericales</taxon>
        <taxon>Ericaceae</taxon>
        <taxon>Ericoideae</taxon>
        <taxon>Rhodoreae</taxon>
        <taxon>Rhododendron</taxon>
    </lineage>
</organism>
<reference evidence="1" key="1">
    <citation type="submission" date="2019-11" db="EMBL/GenBank/DDBJ databases">
        <authorList>
            <person name="Liu Y."/>
            <person name="Hou J."/>
            <person name="Li T.-Q."/>
            <person name="Guan C.-H."/>
            <person name="Wu X."/>
            <person name="Wu H.-Z."/>
            <person name="Ling F."/>
            <person name="Zhang R."/>
            <person name="Shi X.-G."/>
            <person name="Ren J.-P."/>
            <person name="Chen E.-F."/>
            <person name="Sun J.-M."/>
        </authorList>
    </citation>
    <scope>NUCLEOTIDE SEQUENCE</scope>
    <source>
        <strain evidence="1">Adult_tree_wgs_1</strain>
        <tissue evidence="1">Leaves</tissue>
    </source>
</reference>
<comment type="caution">
    <text evidence="1">The sequence shown here is derived from an EMBL/GenBank/DDBJ whole genome shotgun (WGS) entry which is preliminary data.</text>
</comment>
<protein>
    <submittedName>
        <fullName evidence="1">Uncharacterized protein</fullName>
    </submittedName>
</protein>